<keyword evidence="3" id="KW-0862">Zinc</keyword>
<accession>A0A8S2XXG1</accession>
<gene>
    <name evidence="7" type="ORF">GIL414_LOCUS35616</name>
</gene>
<evidence type="ECO:0000313" key="8">
    <source>
        <dbReference type="Proteomes" id="UP000681720"/>
    </source>
</evidence>
<proteinExistence type="predicted"/>
<evidence type="ECO:0000256" key="5">
    <source>
        <dbReference type="SAM" id="MobiDB-lite"/>
    </source>
</evidence>
<feature type="compositionally biased region" description="Polar residues" evidence="5">
    <location>
        <begin position="30"/>
        <end position="40"/>
    </location>
</feature>
<evidence type="ECO:0000259" key="6">
    <source>
        <dbReference type="PROSITE" id="PS52027"/>
    </source>
</evidence>
<evidence type="ECO:0000256" key="1">
    <source>
        <dbReference type="ARBA" id="ARBA00022723"/>
    </source>
</evidence>
<feature type="domain" description="C2HC/C3H-type" evidence="6">
    <location>
        <begin position="43"/>
        <end position="63"/>
    </location>
</feature>
<dbReference type="Gene3D" id="3.30.160.60">
    <property type="entry name" value="Classic Zinc Finger"/>
    <property type="match status" value="1"/>
</dbReference>
<organism evidence="7 8">
    <name type="scientific">Rotaria magnacalcarata</name>
    <dbReference type="NCBI Taxonomy" id="392030"/>
    <lineage>
        <taxon>Eukaryota</taxon>
        <taxon>Metazoa</taxon>
        <taxon>Spiralia</taxon>
        <taxon>Gnathifera</taxon>
        <taxon>Rotifera</taxon>
        <taxon>Eurotatoria</taxon>
        <taxon>Bdelloidea</taxon>
        <taxon>Philodinida</taxon>
        <taxon>Philodinidae</taxon>
        <taxon>Rotaria</taxon>
    </lineage>
</organism>
<reference evidence="7" key="1">
    <citation type="submission" date="2021-02" db="EMBL/GenBank/DDBJ databases">
        <authorList>
            <person name="Nowell W R."/>
        </authorList>
    </citation>
    <scope>NUCLEOTIDE SEQUENCE</scope>
</reference>
<dbReference type="EMBL" id="CAJOBJ010086047">
    <property type="protein sequence ID" value="CAF4520993.1"/>
    <property type="molecule type" value="Genomic_DNA"/>
</dbReference>
<dbReference type="PROSITE" id="PS52027">
    <property type="entry name" value="ZF_C2HC_C3H"/>
    <property type="match status" value="1"/>
</dbReference>
<feature type="compositionally biased region" description="Gly residues" evidence="5">
    <location>
        <begin position="17"/>
        <end position="29"/>
    </location>
</feature>
<evidence type="ECO:0000313" key="7">
    <source>
        <dbReference type="EMBL" id="CAF4520993.1"/>
    </source>
</evidence>
<feature type="non-terminal residue" evidence="7">
    <location>
        <position position="63"/>
    </location>
</feature>
<evidence type="ECO:0000256" key="3">
    <source>
        <dbReference type="ARBA" id="ARBA00022833"/>
    </source>
</evidence>
<feature type="non-terminal residue" evidence="7">
    <location>
        <position position="1"/>
    </location>
</feature>
<keyword evidence="2 4" id="KW-0863">Zinc-finger</keyword>
<dbReference type="Pfam" id="PF13913">
    <property type="entry name" value="zf-C2HC_2"/>
    <property type="match status" value="1"/>
</dbReference>
<dbReference type="Proteomes" id="UP000681720">
    <property type="component" value="Unassembled WGS sequence"/>
</dbReference>
<dbReference type="GO" id="GO:0008270">
    <property type="term" value="F:zinc ion binding"/>
    <property type="evidence" value="ECO:0007669"/>
    <property type="project" value="UniProtKB-KW"/>
</dbReference>
<keyword evidence="1" id="KW-0479">Metal-binding</keyword>
<feature type="region of interest" description="Disordered" evidence="5">
    <location>
        <begin position="1"/>
        <end position="40"/>
    </location>
</feature>
<protein>
    <recommendedName>
        <fullName evidence="6">C2HC/C3H-type domain-containing protein</fullName>
    </recommendedName>
</protein>
<dbReference type="InterPro" id="IPR049899">
    <property type="entry name" value="Znf_C2HC_C3H"/>
</dbReference>
<evidence type="ECO:0000256" key="2">
    <source>
        <dbReference type="ARBA" id="ARBA00022771"/>
    </source>
</evidence>
<sequence>KAPSNEYEDVPVSSSKRGGGGGAGGGGGSNTAFPSSSSSGVTGLYPCSICNRNFASDRIQQHE</sequence>
<dbReference type="AlphaFoldDB" id="A0A8S2XXG1"/>
<name>A0A8S2XXG1_9BILA</name>
<comment type="caution">
    <text evidence="7">The sequence shown here is derived from an EMBL/GenBank/DDBJ whole genome shotgun (WGS) entry which is preliminary data.</text>
</comment>
<evidence type="ECO:0000256" key="4">
    <source>
        <dbReference type="PROSITE-ProRule" id="PRU01371"/>
    </source>
</evidence>